<evidence type="ECO:0000313" key="3">
    <source>
        <dbReference type="EMBL" id="ONN52292.1"/>
    </source>
</evidence>
<feature type="coiled-coil region" evidence="1">
    <location>
        <begin position="21"/>
        <end position="57"/>
    </location>
</feature>
<feature type="region of interest" description="Disordered" evidence="2">
    <location>
        <begin position="158"/>
        <end position="199"/>
    </location>
</feature>
<evidence type="ECO:0008006" key="5">
    <source>
        <dbReference type="Google" id="ProtNLM"/>
    </source>
</evidence>
<evidence type="ECO:0000256" key="2">
    <source>
        <dbReference type="SAM" id="MobiDB-lite"/>
    </source>
</evidence>
<reference evidence="3 4" key="1">
    <citation type="submission" date="2015-07" db="EMBL/GenBank/DDBJ databases">
        <title>Acinetobacter yuneri, a novel member of Acinetobacter calcoaceticus-Acinetobacter baumannii complex isolated from clinical specimen.</title>
        <authorList>
            <person name="Yu Y."/>
        </authorList>
    </citation>
    <scope>NUCLEOTIDE SEQUENCE [LARGE SCALE GENOMIC DNA]</scope>
    <source>
        <strain evidence="3 4">A362</strain>
    </source>
</reference>
<comment type="caution">
    <text evidence="3">The sequence shown here is derived from an EMBL/GenBank/DDBJ whole genome shotgun (WGS) entry which is preliminary data.</text>
</comment>
<dbReference type="PROSITE" id="PS51257">
    <property type="entry name" value="PROKAR_LIPOPROTEIN"/>
    <property type="match status" value="1"/>
</dbReference>
<evidence type="ECO:0000313" key="4">
    <source>
        <dbReference type="Proteomes" id="UP000189376"/>
    </source>
</evidence>
<keyword evidence="1" id="KW-0175">Coiled coil</keyword>
<protein>
    <recommendedName>
        <fullName evidence="5">Lipoprotein</fullName>
    </recommendedName>
</protein>
<dbReference type="Proteomes" id="UP000189376">
    <property type="component" value="Unassembled WGS sequence"/>
</dbReference>
<dbReference type="EMBL" id="LFZS01000022">
    <property type="protein sequence ID" value="ONN52292.1"/>
    <property type="molecule type" value="Genomic_DNA"/>
</dbReference>
<accession>A0A1V2UQN6</accession>
<sequence length="199" mass="22112">MKKIIGIFLFSLVLVGCGKSAEDIAKEKQAQEQALKIKQEQERQLKEQAELKKVEDAVRYYLKDGDSAKFRNVIKNCGEVNAKNSWGAYSGFSRFIVKSEKQVIFDGPDNYYFDSLVKSYCHKDYLAKFPVQTSEDIAIDANTTEQISAAAAAAADAAAAEEDLENEKRSANKHKKEEVAVEELATESTTSDTGSSENY</sequence>
<keyword evidence="4" id="KW-1185">Reference proteome</keyword>
<feature type="compositionally biased region" description="Basic and acidic residues" evidence="2">
    <location>
        <begin position="166"/>
        <end position="179"/>
    </location>
</feature>
<dbReference type="AlphaFoldDB" id="A0A1V2UQN6"/>
<name>A0A1V2UQN6_9GAMM</name>
<feature type="compositionally biased region" description="Low complexity" evidence="2">
    <location>
        <begin position="186"/>
        <end position="199"/>
    </location>
</feature>
<gene>
    <name evidence="3" type="ORF">AC058_17435</name>
</gene>
<proteinExistence type="predicted"/>
<organism evidence="3 4">
    <name type="scientific">Acinetobacter genomosp. 33YU</name>
    <dbReference type="NCBI Taxonomy" id="1675530"/>
    <lineage>
        <taxon>Bacteria</taxon>
        <taxon>Pseudomonadati</taxon>
        <taxon>Pseudomonadota</taxon>
        <taxon>Gammaproteobacteria</taxon>
        <taxon>Moraxellales</taxon>
        <taxon>Moraxellaceae</taxon>
        <taxon>Acinetobacter</taxon>
    </lineage>
</organism>
<evidence type="ECO:0000256" key="1">
    <source>
        <dbReference type="SAM" id="Coils"/>
    </source>
</evidence>
<dbReference type="RefSeq" id="WP_077170058.1">
    <property type="nucleotide sequence ID" value="NZ_LFZS01000022.1"/>
</dbReference>